<dbReference type="STRING" id="797277.SAMN05216198_2209"/>
<evidence type="ECO:0000313" key="1">
    <source>
        <dbReference type="EMBL" id="SDS55408.1"/>
    </source>
</evidence>
<gene>
    <name evidence="1" type="ORF">SAMN05216198_2209</name>
</gene>
<sequence>MNRGSALIAGAPRRVSKNSAYCRLFGASQFKFKITQEGHFGKDPSHHLRQRGRW</sequence>
<accession>A0A1H1T5C5</accession>
<dbReference type="AlphaFoldDB" id="A0A1H1T5C5"/>
<dbReference type="EMBL" id="LT629748">
    <property type="protein sequence ID" value="SDS55408.1"/>
    <property type="molecule type" value="Genomic_DNA"/>
</dbReference>
<keyword evidence="2" id="KW-1185">Reference proteome</keyword>
<proteinExistence type="predicted"/>
<organism evidence="1 2">
    <name type="scientific">Halopseudomonas litoralis</name>
    <dbReference type="NCBI Taxonomy" id="797277"/>
    <lineage>
        <taxon>Bacteria</taxon>
        <taxon>Pseudomonadati</taxon>
        <taxon>Pseudomonadota</taxon>
        <taxon>Gammaproteobacteria</taxon>
        <taxon>Pseudomonadales</taxon>
        <taxon>Pseudomonadaceae</taxon>
        <taxon>Halopseudomonas</taxon>
    </lineage>
</organism>
<name>A0A1H1T5C5_9GAMM</name>
<reference evidence="2" key="1">
    <citation type="submission" date="2016-10" db="EMBL/GenBank/DDBJ databases">
        <authorList>
            <person name="Varghese N."/>
            <person name="Submissions S."/>
        </authorList>
    </citation>
    <scope>NUCLEOTIDE SEQUENCE [LARGE SCALE GENOMIC DNA]</scope>
    <source>
        <strain evidence="2">2SM5</strain>
    </source>
</reference>
<evidence type="ECO:0000313" key="2">
    <source>
        <dbReference type="Proteomes" id="UP000243426"/>
    </source>
</evidence>
<dbReference type="Proteomes" id="UP000243426">
    <property type="component" value="Chromosome I"/>
</dbReference>
<protein>
    <submittedName>
        <fullName evidence="1">Uncharacterized protein</fullName>
    </submittedName>
</protein>